<evidence type="ECO:0000256" key="3">
    <source>
        <dbReference type="ARBA" id="ARBA00007880"/>
    </source>
</evidence>
<dbReference type="InterPro" id="IPR000821">
    <property type="entry name" value="Ala_racemase"/>
</dbReference>
<dbReference type="GO" id="GO:0030170">
    <property type="term" value="F:pyridoxal phosphate binding"/>
    <property type="evidence" value="ECO:0007669"/>
    <property type="project" value="TreeGrafter"/>
</dbReference>
<protein>
    <recommendedName>
        <fullName evidence="7">Alanine racemase, biosynthetic</fullName>
        <ecNumber evidence="4">5.1.1.1</ecNumber>
    </recommendedName>
</protein>
<dbReference type="SMART" id="SM01005">
    <property type="entry name" value="Ala_racemase_C"/>
    <property type="match status" value="1"/>
</dbReference>
<proteinExistence type="inferred from homology"/>
<evidence type="ECO:0000256" key="6">
    <source>
        <dbReference type="ARBA" id="ARBA00023235"/>
    </source>
</evidence>
<comment type="cofactor">
    <cofactor evidence="2">
        <name>pyridoxal 5'-phosphate</name>
        <dbReference type="ChEBI" id="CHEBI:597326"/>
    </cofactor>
</comment>
<dbReference type="Gene3D" id="2.40.37.10">
    <property type="entry name" value="Lyase, Ornithine Decarboxylase, Chain A, domain 1"/>
    <property type="match status" value="1"/>
</dbReference>
<comment type="catalytic activity">
    <reaction evidence="1">
        <text>L-alanine = D-alanine</text>
        <dbReference type="Rhea" id="RHEA:20249"/>
        <dbReference type="ChEBI" id="CHEBI:57416"/>
        <dbReference type="ChEBI" id="CHEBI:57972"/>
        <dbReference type="EC" id="5.1.1.1"/>
    </reaction>
</comment>
<evidence type="ECO:0000256" key="4">
    <source>
        <dbReference type="ARBA" id="ARBA00013089"/>
    </source>
</evidence>
<feature type="domain" description="Alanine racemase C-terminal" evidence="8">
    <location>
        <begin position="7"/>
        <end position="86"/>
    </location>
</feature>
<accession>A0A4U9THR5</accession>
<name>A0A4U9THR5_SERFO</name>
<keyword evidence="6 9" id="KW-0413">Isomerase</keyword>
<comment type="similarity">
    <text evidence="3">Belongs to the alanine racemase family.</text>
</comment>
<evidence type="ECO:0000256" key="5">
    <source>
        <dbReference type="ARBA" id="ARBA00022898"/>
    </source>
</evidence>
<gene>
    <name evidence="9" type="primary">alr_1</name>
    <name evidence="9" type="ORF">NCTC12965_00795</name>
</gene>
<keyword evidence="5" id="KW-0663">Pyridoxal phosphate</keyword>
<dbReference type="GO" id="GO:0005829">
    <property type="term" value="C:cytosol"/>
    <property type="evidence" value="ECO:0007669"/>
    <property type="project" value="TreeGrafter"/>
</dbReference>
<sequence>MATVIHAVRLPARPVWLNGREVPIVGRVSMDMISVDLGPNASDKVGDEVVLWGNELPVERVAAFSGISAYELITKLNPARHDGIYRRVISLTPTLSRRERELIASALLVVIR</sequence>
<dbReference type="EC" id="5.1.1.1" evidence="4"/>
<evidence type="ECO:0000259" key="8">
    <source>
        <dbReference type="SMART" id="SM01005"/>
    </source>
</evidence>
<dbReference type="EMBL" id="CABEEZ010000020">
    <property type="protein sequence ID" value="VTR19596.1"/>
    <property type="molecule type" value="Genomic_DNA"/>
</dbReference>
<dbReference type="SUPFAM" id="SSF50621">
    <property type="entry name" value="Alanine racemase C-terminal domain-like"/>
    <property type="match status" value="1"/>
</dbReference>
<dbReference type="GO" id="GO:0008784">
    <property type="term" value="F:alanine racemase activity"/>
    <property type="evidence" value="ECO:0007669"/>
    <property type="project" value="UniProtKB-EC"/>
</dbReference>
<reference evidence="9" key="1">
    <citation type="submission" date="2019-05" db="EMBL/GenBank/DDBJ databases">
        <authorList>
            <consortium name="Pathogen Informatics"/>
        </authorList>
    </citation>
    <scope>NUCLEOTIDE SEQUENCE [LARGE SCALE GENOMIC DNA]</scope>
    <source>
        <strain evidence="9">NCTC12965</strain>
    </source>
</reference>
<dbReference type="GO" id="GO:0030632">
    <property type="term" value="P:D-alanine biosynthetic process"/>
    <property type="evidence" value="ECO:0007669"/>
    <property type="project" value="TreeGrafter"/>
</dbReference>
<dbReference type="InterPro" id="IPR011079">
    <property type="entry name" value="Ala_racemase_C"/>
</dbReference>
<organism evidence="9">
    <name type="scientific">Serratia fonticola</name>
    <dbReference type="NCBI Taxonomy" id="47917"/>
    <lineage>
        <taxon>Bacteria</taxon>
        <taxon>Pseudomonadati</taxon>
        <taxon>Pseudomonadota</taxon>
        <taxon>Gammaproteobacteria</taxon>
        <taxon>Enterobacterales</taxon>
        <taxon>Yersiniaceae</taxon>
        <taxon>Serratia</taxon>
    </lineage>
</organism>
<dbReference type="AlphaFoldDB" id="A0A4U9THR5"/>
<dbReference type="PANTHER" id="PTHR30511:SF4">
    <property type="entry name" value="ALANINE RACEMASE, BIOSYNTHETIC"/>
    <property type="match status" value="1"/>
</dbReference>
<dbReference type="PRINTS" id="PR00992">
    <property type="entry name" value="ALARACEMASE"/>
</dbReference>
<evidence type="ECO:0000256" key="1">
    <source>
        <dbReference type="ARBA" id="ARBA00000316"/>
    </source>
</evidence>
<dbReference type="InterPro" id="IPR009006">
    <property type="entry name" value="Ala_racemase/Decarboxylase_C"/>
</dbReference>
<evidence type="ECO:0000256" key="7">
    <source>
        <dbReference type="ARBA" id="ARBA00040297"/>
    </source>
</evidence>
<dbReference type="PANTHER" id="PTHR30511">
    <property type="entry name" value="ALANINE RACEMASE"/>
    <property type="match status" value="1"/>
</dbReference>
<dbReference type="Pfam" id="PF00842">
    <property type="entry name" value="Ala_racemase_C"/>
    <property type="match status" value="1"/>
</dbReference>
<evidence type="ECO:0000256" key="2">
    <source>
        <dbReference type="ARBA" id="ARBA00001933"/>
    </source>
</evidence>
<evidence type="ECO:0000313" key="9">
    <source>
        <dbReference type="EMBL" id="VTR19596.1"/>
    </source>
</evidence>